<evidence type="ECO:0000313" key="2">
    <source>
        <dbReference type="EMBL" id="KAK6150711.1"/>
    </source>
</evidence>
<feature type="compositionally biased region" description="Polar residues" evidence="1">
    <location>
        <begin position="466"/>
        <end position="478"/>
    </location>
</feature>
<feature type="compositionally biased region" description="Polar residues" evidence="1">
    <location>
        <begin position="19"/>
        <end position="28"/>
    </location>
</feature>
<feature type="compositionally biased region" description="Basic residues" evidence="1">
    <location>
        <begin position="493"/>
        <end position="505"/>
    </location>
</feature>
<reference evidence="2 3" key="1">
    <citation type="journal article" date="2021" name="Comput. Struct. Biotechnol. J.">
        <title>De novo genome assembly of the potent medicinal plant Rehmannia glutinosa using nanopore technology.</title>
        <authorList>
            <person name="Ma L."/>
            <person name="Dong C."/>
            <person name="Song C."/>
            <person name="Wang X."/>
            <person name="Zheng X."/>
            <person name="Niu Y."/>
            <person name="Chen S."/>
            <person name="Feng W."/>
        </authorList>
    </citation>
    <scope>NUCLEOTIDE SEQUENCE [LARGE SCALE GENOMIC DNA]</scope>
    <source>
        <strain evidence="2">DH-2019</strain>
    </source>
</reference>
<evidence type="ECO:0008006" key="4">
    <source>
        <dbReference type="Google" id="ProtNLM"/>
    </source>
</evidence>
<dbReference type="InterPro" id="IPR040256">
    <property type="entry name" value="At4g02000-like"/>
</dbReference>
<sequence>MVKHPQSSLANEKGGTKNIFFNSPIPDSSESKTRTIEGGDSETLGDSDSSSFAHSQDDLLSVSCTGDINLPEEDAILHDPRGICTGLKPDPKGAYGNTSPNGNGNVAYTGPSFKYPNPSIPSKFKRKSFADLLTVQQSDELKIKPMECDSTDSDFIEFNDDELCDIPNEWGYCLLGCFAGKCPGMGGPFHCLGRPLLLKIFDFEKPPQGVNCAPVPIWVKFPFLPGKYWNPAAFSRLCSKIGKPICSDRPTFEKTRPAFARLLVDVNPTVLPPKSVLLKQKDGSFIEQSVVIDFFPAFCKKCKNFGHFVDDCGVKKPAENLKTHNGKKNKDNGKKIIQTAVFDPDCGSDDLRLKTGDSTTPKTLPSVPSKEDGKVHKSASTQTVFAETGSMLPILETHDTTTISVGGTVIVPPTLVTNDFTVTAPTDTAAAAISDPLEAQKADKLVKLPPGPLPSHKAEKLAELNSGPSSSADCPGQTSHDDDLEFSPALSKSAKKKLKKRTKKTRQHLVLLIPI</sequence>
<dbReference type="PANTHER" id="PTHR31286:SF180">
    <property type="entry name" value="OS10G0362600 PROTEIN"/>
    <property type="match status" value="1"/>
</dbReference>
<comment type="caution">
    <text evidence="2">The sequence shown here is derived from an EMBL/GenBank/DDBJ whole genome shotgun (WGS) entry which is preliminary data.</text>
</comment>
<dbReference type="Proteomes" id="UP001318860">
    <property type="component" value="Unassembled WGS sequence"/>
</dbReference>
<evidence type="ECO:0000313" key="3">
    <source>
        <dbReference type="Proteomes" id="UP001318860"/>
    </source>
</evidence>
<name>A0ABR0WTT3_REHGL</name>
<proteinExistence type="predicted"/>
<feature type="compositionally biased region" description="Polar residues" evidence="1">
    <location>
        <begin position="1"/>
        <end position="10"/>
    </location>
</feature>
<accession>A0ABR0WTT3</accession>
<dbReference type="EMBL" id="JABTTQ020000008">
    <property type="protein sequence ID" value="KAK6150711.1"/>
    <property type="molecule type" value="Genomic_DNA"/>
</dbReference>
<feature type="region of interest" description="Disordered" evidence="1">
    <location>
        <begin position="1"/>
        <end position="54"/>
    </location>
</feature>
<gene>
    <name evidence="2" type="ORF">DH2020_015643</name>
</gene>
<organism evidence="2 3">
    <name type="scientific">Rehmannia glutinosa</name>
    <name type="common">Chinese foxglove</name>
    <dbReference type="NCBI Taxonomy" id="99300"/>
    <lineage>
        <taxon>Eukaryota</taxon>
        <taxon>Viridiplantae</taxon>
        <taxon>Streptophyta</taxon>
        <taxon>Embryophyta</taxon>
        <taxon>Tracheophyta</taxon>
        <taxon>Spermatophyta</taxon>
        <taxon>Magnoliopsida</taxon>
        <taxon>eudicotyledons</taxon>
        <taxon>Gunneridae</taxon>
        <taxon>Pentapetalae</taxon>
        <taxon>asterids</taxon>
        <taxon>lamiids</taxon>
        <taxon>Lamiales</taxon>
        <taxon>Orobanchaceae</taxon>
        <taxon>Rehmannieae</taxon>
        <taxon>Rehmannia</taxon>
    </lineage>
</organism>
<feature type="region of interest" description="Disordered" evidence="1">
    <location>
        <begin position="352"/>
        <end position="377"/>
    </location>
</feature>
<keyword evidence="3" id="KW-1185">Reference proteome</keyword>
<evidence type="ECO:0000256" key="1">
    <source>
        <dbReference type="SAM" id="MobiDB-lite"/>
    </source>
</evidence>
<dbReference type="PANTHER" id="PTHR31286">
    <property type="entry name" value="GLYCINE-RICH CELL WALL STRUCTURAL PROTEIN 1.8-LIKE"/>
    <property type="match status" value="1"/>
</dbReference>
<protein>
    <recommendedName>
        <fullName evidence="4">DUF4283 domain-containing protein</fullName>
    </recommendedName>
</protein>
<feature type="region of interest" description="Disordered" evidence="1">
    <location>
        <begin position="463"/>
        <end position="505"/>
    </location>
</feature>